<dbReference type="SUPFAM" id="SSF103473">
    <property type="entry name" value="MFS general substrate transporter"/>
    <property type="match status" value="1"/>
</dbReference>
<feature type="transmembrane region" description="Helical" evidence="3">
    <location>
        <begin position="210"/>
        <end position="230"/>
    </location>
</feature>
<name>A0A167PN59_PHYB8</name>
<evidence type="ECO:0000256" key="3">
    <source>
        <dbReference type="SAM" id="Phobius"/>
    </source>
</evidence>
<feature type="transmembrane region" description="Helical" evidence="3">
    <location>
        <begin position="251"/>
        <end position="272"/>
    </location>
</feature>
<dbReference type="Pfam" id="PF07690">
    <property type="entry name" value="MFS_1"/>
    <property type="match status" value="1"/>
</dbReference>
<keyword evidence="6" id="KW-1185">Reference proteome</keyword>
<dbReference type="Proteomes" id="UP000077315">
    <property type="component" value="Unassembled WGS sequence"/>
</dbReference>
<accession>A0A167PN59</accession>
<dbReference type="InterPro" id="IPR011701">
    <property type="entry name" value="MFS"/>
</dbReference>
<feature type="transmembrane region" description="Helical" evidence="3">
    <location>
        <begin position="48"/>
        <end position="68"/>
    </location>
</feature>
<dbReference type="InterPro" id="IPR050327">
    <property type="entry name" value="Proton-linked_MCT"/>
</dbReference>
<evidence type="ECO:0000313" key="6">
    <source>
        <dbReference type="Proteomes" id="UP000077315"/>
    </source>
</evidence>
<feature type="transmembrane region" description="Helical" evidence="3">
    <location>
        <begin position="342"/>
        <end position="367"/>
    </location>
</feature>
<dbReference type="PANTHER" id="PTHR11360:SF284">
    <property type="entry name" value="EG:103B4.3 PROTEIN-RELATED"/>
    <property type="match status" value="1"/>
</dbReference>
<dbReference type="GO" id="GO:0016020">
    <property type="term" value="C:membrane"/>
    <property type="evidence" value="ECO:0007669"/>
    <property type="project" value="UniProtKB-SubCell"/>
</dbReference>
<feature type="transmembrane region" description="Helical" evidence="3">
    <location>
        <begin position="379"/>
        <end position="399"/>
    </location>
</feature>
<feature type="domain" description="Major facilitator superfamily (MFS) profile" evidence="4">
    <location>
        <begin position="47"/>
        <end position="433"/>
    </location>
</feature>
<dbReference type="OrthoDB" id="6499973at2759"/>
<proteinExistence type="inferred from homology"/>
<gene>
    <name evidence="5" type="ORF">PHYBLDRAFT_71712</name>
</gene>
<dbReference type="InterPro" id="IPR036259">
    <property type="entry name" value="MFS_trans_sf"/>
</dbReference>
<dbReference type="AlphaFoldDB" id="A0A167PN59"/>
<dbReference type="Gene3D" id="1.20.1250.20">
    <property type="entry name" value="MFS general substrate transporter like domains"/>
    <property type="match status" value="2"/>
</dbReference>
<feature type="transmembrane region" description="Helical" evidence="3">
    <location>
        <begin position="117"/>
        <end position="137"/>
    </location>
</feature>
<dbReference type="EMBL" id="KV440973">
    <property type="protein sequence ID" value="OAD78244.1"/>
    <property type="molecule type" value="Genomic_DNA"/>
</dbReference>
<dbReference type="GO" id="GO:0022857">
    <property type="term" value="F:transmembrane transporter activity"/>
    <property type="evidence" value="ECO:0007669"/>
    <property type="project" value="InterPro"/>
</dbReference>
<organism evidence="5 6">
    <name type="scientific">Phycomyces blakesleeanus (strain ATCC 8743b / DSM 1359 / FGSC 10004 / NBRC 33097 / NRRL 1555)</name>
    <dbReference type="NCBI Taxonomy" id="763407"/>
    <lineage>
        <taxon>Eukaryota</taxon>
        <taxon>Fungi</taxon>
        <taxon>Fungi incertae sedis</taxon>
        <taxon>Mucoromycota</taxon>
        <taxon>Mucoromycotina</taxon>
        <taxon>Mucoromycetes</taxon>
        <taxon>Mucorales</taxon>
        <taxon>Phycomycetaceae</taxon>
        <taxon>Phycomyces</taxon>
    </lineage>
</organism>
<feature type="transmembrane region" description="Helical" evidence="3">
    <location>
        <begin position="284"/>
        <end position="304"/>
    </location>
</feature>
<keyword evidence="3" id="KW-1133">Transmembrane helix</keyword>
<protein>
    <recommendedName>
        <fullName evidence="4">Major facilitator superfamily (MFS) profile domain-containing protein</fullName>
    </recommendedName>
</protein>
<dbReference type="InParanoid" id="A0A167PN59"/>
<evidence type="ECO:0000259" key="4">
    <source>
        <dbReference type="PROSITE" id="PS50850"/>
    </source>
</evidence>
<keyword evidence="3" id="KW-0472">Membrane</keyword>
<sequence>MNEKDRVQIAEEVIVQEKPNDIDQISIHSINSNHSTKHLIDPPDGGRAWLVLFGCFCGLFCTQGYNYTAGIYFDYYNREVFKDQMNSLSWIHSLWLALANIVGPFFCFFAYRIGYKWMLVVAIFLCSGSMMLASLATQIWHLYLTQGVLAGIGASLVWFPCVSAAQQWFSRKRGLSVGLAISGSGFGGLVLSNVIQAAIDNLGYRWSLRILGFITFALLCICAAFVRPLNRPSHVSGSRIIDLSPFRNSQFVILFVVQVLCNFAFNIPSGFLPAYANHIGLDRWVGTNLSAISAGVMIVGKISGGLLGDYCVGRSTAAFLCTILTGVMCLGLWLNANSAATVWAFAAMFGLFGGGYLTTVPAVLAQVVGMEDIEAANGLLFFGWFFGGLFGTPISSALINNVADEPTYNYAIIFSGVILVAAGILLWVIRVQRGGWYPFKMV</sequence>
<dbReference type="RefSeq" id="XP_018296284.1">
    <property type="nucleotide sequence ID" value="XM_018442528.1"/>
</dbReference>
<keyword evidence="3" id="KW-0812">Transmembrane</keyword>
<evidence type="ECO:0000256" key="2">
    <source>
        <dbReference type="ARBA" id="ARBA00006727"/>
    </source>
</evidence>
<feature type="transmembrane region" description="Helical" evidence="3">
    <location>
        <begin position="316"/>
        <end position="336"/>
    </location>
</feature>
<evidence type="ECO:0000256" key="1">
    <source>
        <dbReference type="ARBA" id="ARBA00004141"/>
    </source>
</evidence>
<dbReference type="STRING" id="763407.A0A167PN59"/>
<comment type="subcellular location">
    <subcellularLocation>
        <location evidence="1">Membrane</location>
        <topology evidence="1">Multi-pass membrane protein</topology>
    </subcellularLocation>
</comment>
<feature type="transmembrane region" description="Helical" evidence="3">
    <location>
        <begin position="143"/>
        <end position="165"/>
    </location>
</feature>
<reference evidence="6" key="1">
    <citation type="submission" date="2015-06" db="EMBL/GenBank/DDBJ databases">
        <title>Expansion of signal transduction pathways in fungi by whole-genome duplication.</title>
        <authorList>
            <consortium name="DOE Joint Genome Institute"/>
            <person name="Corrochano L.M."/>
            <person name="Kuo A."/>
            <person name="Marcet-Houben M."/>
            <person name="Polaino S."/>
            <person name="Salamov A."/>
            <person name="Villalobos J.M."/>
            <person name="Alvarez M.I."/>
            <person name="Avalos J."/>
            <person name="Benito E.P."/>
            <person name="Benoit I."/>
            <person name="Burger G."/>
            <person name="Camino L.P."/>
            <person name="Canovas D."/>
            <person name="Cerda-Olmedo E."/>
            <person name="Cheng J.-F."/>
            <person name="Dominguez A."/>
            <person name="Elias M."/>
            <person name="Eslava A.P."/>
            <person name="Glaser F."/>
            <person name="Grimwood J."/>
            <person name="Gutierrez G."/>
            <person name="Heitman J."/>
            <person name="Henrissat B."/>
            <person name="Iturriaga E.A."/>
            <person name="Lang B.F."/>
            <person name="Lavin J.L."/>
            <person name="Lee S."/>
            <person name="Li W."/>
            <person name="Lindquist E."/>
            <person name="Lopez-Garcia S."/>
            <person name="Luque E.M."/>
            <person name="Marcos A.T."/>
            <person name="Martin J."/>
            <person name="McCluskey K."/>
            <person name="Medina H.R."/>
            <person name="Miralles-Duran A."/>
            <person name="Miyazaki A."/>
            <person name="Munoz-Torres E."/>
            <person name="Oguiza J.A."/>
            <person name="Ohm R."/>
            <person name="Olmedo M."/>
            <person name="Orejas M."/>
            <person name="Ortiz-Castellanos L."/>
            <person name="Pisabarro A.G."/>
            <person name="Rodriguez-Romero J."/>
            <person name="Ruiz-Herrera J."/>
            <person name="Ruiz-Vazquez R."/>
            <person name="Sanz C."/>
            <person name="Schackwitz W."/>
            <person name="Schmutz J."/>
            <person name="Shahriari M."/>
            <person name="Shelest E."/>
            <person name="Silva-Franco F."/>
            <person name="Soanes D."/>
            <person name="Syed K."/>
            <person name="Tagua V.G."/>
            <person name="Talbot N.J."/>
            <person name="Thon M."/>
            <person name="De vries R.P."/>
            <person name="Wiebenga A."/>
            <person name="Yadav J.S."/>
            <person name="Braun E.L."/>
            <person name="Baker S."/>
            <person name="Garre V."/>
            <person name="Horwitz B."/>
            <person name="Torres-Martinez S."/>
            <person name="Idnurm A."/>
            <person name="Herrera-Estrella A."/>
            <person name="Gabaldon T."/>
            <person name="Grigoriev I.V."/>
        </authorList>
    </citation>
    <scope>NUCLEOTIDE SEQUENCE [LARGE SCALE GENOMIC DNA]</scope>
    <source>
        <strain evidence="6">NRRL 1555(-)</strain>
    </source>
</reference>
<feature type="transmembrane region" description="Helical" evidence="3">
    <location>
        <begin position="177"/>
        <end position="198"/>
    </location>
</feature>
<dbReference type="GeneID" id="29003434"/>
<feature type="transmembrane region" description="Helical" evidence="3">
    <location>
        <begin position="411"/>
        <end position="431"/>
    </location>
</feature>
<comment type="similarity">
    <text evidence="2">Belongs to the major facilitator superfamily. Monocarboxylate porter (TC 2.A.1.13) family.</text>
</comment>
<dbReference type="InterPro" id="IPR020846">
    <property type="entry name" value="MFS_dom"/>
</dbReference>
<dbReference type="PANTHER" id="PTHR11360">
    <property type="entry name" value="MONOCARBOXYLATE TRANSPORTER"/>
    <property type="match status" value="1"/>
</dbReference>
<evidence type="ECO:0000313" key="5">
    <source>
        <dbReference type="EMBL" id="OAD78244.1"/>
    </source>
</evidence>
<feature type="transmembrane region" description="Helical" evidence="3">
    <location>
        <begin position="88"/>
        <end position="110"/>
    </location>
</feature>
<dbReference type="VEuPathDB" id="FungiDB:PHYBLDRAFT_71712"/>
<dbReference type="PROSITE" id="PS50850">
    <property type="entry name" value="MFS"/>
    <property type="match status" value="1"/>
</dbReference>